<organism evidence="1 2">
    <name type="scientific">Xanthomonas oryzae pv. oryzae (strain KACC10331 / KXO85)</name>
    <dbReference type="NCBI Taxonomy" id="291331"/>
    <lineage>
        <taxon>Bacteria</taxon>
        <taxon>Pseudomonadati</taxon>
        <taxon>Pseudomonadota</taxon>
        <taxon>Gammaproteobacteria</taxon>
        <taxon>Lysobacterales</taxon>
        <taxon>Lysobacteraceae</taxon>
        <taxon>Xanthomonas</taxon>
    </lineage>
</organism>
<sequence length="151" mass="16611">MYRSVVRSESRALHAISPRQARHSMAHPCLTCGACCAYFRVSFHWSEADPALGGRVPIELTDALRTHERVMRGTSQSQPRCIALDADIGRYSRCSIHDRRPSSCAAVPASLEFGERSAQCDKSRLAHGLHALTDADWVGVDDAQRNPLPAV</sequence>
<dbReference type="AlphaFoldDB" id="Q5GV05"/>
<reference evidence="1 2" key="1">
    <citation type="journal article" date="2005" name="Nucleic Acids Res.">
        <title>The genome sequence of Xanthomonas oryzae pathovar oryzae KACC10331, the bacterial blight pathogen of rice.</title>
        <authorList>
            <person name="Lee B.M."/>
            <person name="Park Y.J."/>
            <person name="Park D.S."/>
            <person name="Kang H.W."/>
            <person name="Kim J.G."/>
            <person name="Song E.S."/>
            <person name="Park I.C."/>
            <person name="Yoon U.H."/>
            <person name="Hahn J.H."/>
            <person name="Koo B.S."/>
            <person name="Lee G.B."/>
            <person name="Kim H."/>
            <person name="Park H.S."/>
            <person name="Yoon K.O."/>
            <person name="Kim J.H."/>
            <person name="Jung C.H."/>
            <person name="Koh N.H."/>
            <person name="Seo J.S."/>
            <person name="Go S.J."/>
        </authorList>
    </citation>
    <scope>NUCLEOTIDE SEQUENCE [LARGE SCALE GENOMIC DNA]</scope>
    <source>
        <strain evidence="2">KACC10331 / KXO85</strain>
    </source>
</reference>
<accession>Q5GV05</accession>
<dbReference type="KEGG" id="xoo:XOO4214"/>
<dbReference type="InterPro" id="IPR005358">
    <property type="entry name" value="Puta_zinc/iron-chelating_dom"/>
</dbReference>
<dbReference type="STRING" id="291331.XOO4214"/>
<name>Q5GV05_XANOR</name>
<dbReference type="Proteomes" id="UP000006735">
    <property type="component" value="Chromosome"/>
</dbReference>
<dbReference type="EMBL" id="AE013598">
    <property type="protein sequence ID" value="AAW77468.1"/>
    <property type="molecule type" value="Genomic_DNA"/>
</dbReference>
<evidence type="ECO:0000313" key="2">
    <source>
        <dbReference type="Proteomes" id="UP000006735"/>
    </source>
</evidence>
<proteinExistence type="predicted"/>
<keyword evidence="2" id="KW-1185">Reference proteome</keyword>
<evidence type="ECO:0000313" key="1">
    <source>
        <dbReference type="EMBL" id="AAW77468.1"/>
    </source>
</evidence>
<gene>
    <name evidence="1" type="primary">ykgJ</name>
    <name evidence="1" type="ordered locus">XOO4214</name>
</gene>
<dbReference type="Pfam" id="PF03692">
    <property type="entry name" value="CxxCxxCC"/>
    <property type="match status" value="1"/>
</dbReference>
<protein>
    <submittedName>
        <fullName evidence="1">Ferredoxin</fullName>
    </submittedName>
</protein>
<dbReference type="HOGENOM" id="CLU_123885_0_0_6"/>